<proteinExistence type="predicted"/>
<name>A0ABW0JI27_9GAMM</name>
<comment type="caution">
    <text evidence="4">The sequence shown here is derived from an EMBL/GenBank/DDBJ whole genome shotgun (WGS) entry which is preliminary data.</text>
</comment>
<dbReference type="PRINTS" id="PR00469">
    <property type="entry name" value="PNDRDTASEII"/>
</dbReference>
<evidence type="ECO:0000256" key="1">
    <source>
        <dbReference type="ARBA" id="ARBA00022630"/>
    </source>
</evidence>
<keyword evidence="1" id="KW-0285">Flavoprotein</keyword>
<protein>
    <submittedName>
        <fullName evidence="4">NAD(P)/FAD-dependent oxidoreductase</fullName>
    </submittedName>
</protein>
<accession>A0ABW0JI27</accession>
<evidence type="ECO:0000313" key="5">
    <source>
        <dbReference type="Proteomes" id="UP001596013"/>
    </source>
</evidence>
<dbReference type="Proteomes" id="UP001596013">
    <property type="component" value="Unassembled WGS sequence"/>
</dbReference>
<dbReference type="SUPFAM" id="SSF51735">
    <property type="entry name" value="NAD(P)-binding Rossmann-fold domains"/>
    <property type="match status" value="1"/>
</dbReference>
<dbReference type="InterPro" id="IPR050097">
    <property type="entry name" value="Ferredoxin-NADP_redctase_2"/>
</dbReference>
<keyword evidence="2" id="KW-0560">Oxidoreductase</keyword>
<reference evidence="5" key="1">
    <citation type="journal article" date="2019" name="Int. J. Syst. Evol. Microbiol.">
        <title>The Global Catalogue of Microorganisms (GCM) 10K type strain sequencing project: providing services to taxonomists for standard genome sequencing and annotation.</title>
        <authorList>
            <consortium name="The Broad Institute Genomics Platform"/>
            <consortium name="The Broad Institute Genome Sequencing Center for Infectious Disease"/>
            <person name="Wu L."/>
            <person name="Ma J."/>
        </authorList>
    </citation>
    <scope>NUCLEOTIDE SEQUENCE [LARGE SCALE GENOMIC DNA]</scope>
    <source>
        <strain evidence="5">JCM 17130</strain>
    </source>
</reference>
<keyword evidence="5" id="KW-1185">Reference proteome</keyword>
<gene>
    <name evidence="4" type="ORF">ACFPME_03770</name>
</gene>
<dbReference type="SUPFAM" id="SSF51905">
    <property type="entry name" value="FAD/NAD(P)-binding domain"/>
    <property type="match status" value="1"/>
</dbReference>
<evidence type="ECO:0000259" key="3">
    <source>
        <dbReference type="Pfam" id="PF07992"/>
    </source>
</evidence>
<dbReference type="InterPro" id="IPR023753">
    <property type="entry name" value="FAD/NAD-binding_dom"/>
</dbReference>
<feature type="domain" description="FAD/NAD(P)-binding" evidence="3">
    <location>
        <begin position="12"/>
        <end position="289"/>
    </location>
</feature>
<dbReference type="EMBL" id="JBHSMK010000002">
    <property type="protein sequence ID" value="MFC5435659.1"/>
    <property type="molecule type" value="Genomic_DNA"/>
</dbReference>
<dbReference type="Gene3D" id="3.50.50.60">
    <property type="entry name" value="FAD/NAD(P)-binding domain"/>
    <property type="match status" value="2"/>
</dbReference>
<sequence length="305" mass="31980">MSTSAPRDDVLDCLVIGAGPAGLTAATYLARYRRKVVVIDGGRSRARWIPASHNCPGFPFGVAGDELLQRFRAQADEFAVPIVPTRIDTLTREGGDFVAGDGQRSWRARQVILATGVVDRLPEIDDAEQAIASGVLRLCAVCDGYEARDEAIGVLGPGEVALGHAEFLRTFSRRVTALDSQAGDAPDATLRQRAAAGGIALRGAPVRLAWREGACLATFADGSSERFDTLYPVLGADAQSALAQALHAAVDEGGELRVDSSMQTSVPGLYAIGDVVSGLNQISVAVGQAALAATAVHRQLPPNPR</sequence>
<dbReference type="InterPro" id="IPR036188">
    <property type="entry name" value="FAD/NAD-bd_sf"/>
</dbReference>
<organism evidence="4 5">
    <name type="scientific">Rhodanobacter umsongensis</name>
    <dbReference type="NCBI Taxonomy" id="633153"/>
    <lineage>
        <taxon>Bacteria</taxon>
        <taxon>Pseudomonadati</taxon>
        <taxon>Pseudomonadota</taxon>
        <taxon>Gammaproteobacteria</taxon>
        <taxon>Lysobacterales</taxon>
        <taxon>Rhodanobacteraceae</taxon>
        <taxon>Rhodanobacter</taxon>
    </lineage>
</organism>
<dbReference type="InterPro" id="IPR036291">
    <property type="entry name" value="NAD(P)-bd_dom_sf"/>
</dbReference>
<dbReference type="Pfam" id="PF07992">
    <property type="entry name" value="Pyr_redox_2"/>
    <property type="match status" value="1"/>
</dbReference>
<dbReference type="RefSeq" id="WP_377302166.1">
    <property type="nucleotide sequence ID" value="NZ_JBHSMK010000002.1"/>
</dbReference>
<evidence type="ECO:0000256" key="2">
    <source>
        <dbReference type="ARBA" id="ARBA00023002"/>
    </source>
</evidence>
<dbReference type="PRINTS" id="PR00368">
    <property type="entry name" value="FADPNR"/>
</dbReference>
<evidence type="ECO:0000313" key="4">
    <source>
        <dbReference type="EMBL" id="MFC5435659.1"/>
    </source>
</evidence>
<dbReference type="PANTHER" id="PTHR48105">
    <property type="entry name" value="THIOREDOXIN REDUCTASE 1-RELATED-RELATED"/>
    <property type="match status" value="1"/>
</dbReference>